<feature type="domain" description="Peptidase M61 catalytic" evidence="1">
    <location>
        <begin position="284"/>
        <end position="390"/>
    </location>
</feature>
<accession>A0A4Q9BA91</accession>
<evidence type="ECO:0000313" key="3">
    <source>
        <dbReference type="EMBL" id="TBH72982.1"/>
    </source>
</evidence>
<dbReference type="Gene3D" id="1.10.390.10">
    <property type="entry name" value="Neutral Protease Domain 2"/>
    <property type="match status" value="1"/>
</dbReference>
<dbReference type="SUPFAM" id="SSF55486">
    <property type="entry name" value="Metalloproteases ('zincins'), catalytic domain"/>
    <property type="match status" value="1"/>
</dbReference>
<dbReference type="OrthoDB" id="9778516at2"/>
<reference evidence="3 4" key="1">
    <citation type="submission" date="2019-02" db="EMBL/GenBank/DDBJ databases">
        <title>Genome of a new Bacteroidetes strain.</title>
        <authorList>
            <person name="Pitt A."/>
        </authorList>
    </citation>
    <scope>NUCLEOTIDE SEQUENCE [LARGE SCALE GENOMIC DNA]</scope>
    <source>
        <strain evidence="3 4">103A-SOEBACH</strain>
    </source>
</reference>
<dbReference type="RefSeq" id="WP_130923148.1">
    <property type="nucleotide sequence ID" value="NZ_JAANOM010000001.1"/>
</dbReference>
<dbReference type="Proteomes" id="UP000293583">
    <property type="component" value="Unassembled WGS sequence"/>
</dbReference>
<name>A0A4Q9BA91_9BACT</name>
<evidence type="ECO:0000259" key="2">
    <source>
        <dbReference type="Pfam" id="PF17899"/>
    </source>
</evidence>
<keyword evidence="4" id="KW-1185">Reference proteome</keyword>
<organism evidence="3 4">
    <name type="scientific">Aquirufa antheringensis</name>
    <dbReference type="NCBI Taxonomy" id="2516559"/>
    <lineage>
        <taxon>Bacteria</taxon>
        <taxon>Pseudomonadati</taxon>
        <taxon>Bacteroidota</taxon>
        <taxon>Cytophagia</taxon>
        <taxon>Cytophagales</taxon>
        <taxon>Flectobacillaceae</taxon>
        <taxon>Aquirufa</taxon>
    </lineage>
</organism>
<comment type="caution">
    <text evidence="3">The sequence shown here is derived from an EMBL/GenBank/DDBJ whole genome shotgun (WGS) entry which is preliminary data.</text>
</comment>
<feature type="domain" description="Peptidase M61 N-terminal" evidence="2">
    <location>
        <begin position="22"/>
        <end position="188"/>
    </location>
</feature>
<dbReference type="Pfam" id="PF05299">
    <property type="entry name" value="Peptidase_M61"/>
    <property type="match status" value="1"/>
</dbReference>
<dbReference type="EMBL" id="SEWY01000003">
    <property type="protein sequence ID" value="TBH72982.1"/>
    <property type="molecule type" value="Genomic_DNA"/>
</dbReference>
<gene>
    <name evidence="3" type="ORF">EWU20_06305</name>
</gene>
<dbReference type="Gene3D" id="2.60.40.3650">
    <property type="match status" value="1"/>
</dbReference>
<evidence type="ECO:0000313" key="4">
    <source>
        <dbReference type="Proteomes" id="UP000293583"/>
    </source>
</evidence>
<proteinExistence type="predicted"/>
<dbReference type="InterPro" id="IPR040756">
    <property type="entry name" value="Peptidase_M61_N"/>
</dbReference>
<dbReference type="InterPro" id="IPR007963">
    <property type="entry name" value="Peptidase_M61_catalytic"/>
</dbReference>
<protein>
    <submittedName>
        <fullName evidence="3">Peptidase M61</fullName>
    </submittedName>
</protein>
<dbReference type="Pfam" id="PF17899">
    <property type="entry name" value="Peptidase_M61_N"/>
    <property type="match status" value="1"/>
</dbReference>
<dbReference type="AlphaFoldDB" id="A0A4Q9BA91"/>
<sequence length="510" mass="57609">MFKKLLFLLCFVYGVNAQDSLRYSIDLNRLENDRLRVEVKLPPGIKEFCFPKMVPGTYAIYHFGRYVSNLQAFDASGKVISVVRKDTNTFSFKNASSLSYEVDDTWDSPEIKGTYIFEPAGTNFQADTLFALNTHALLGYAKGYEQLPVSLQLKTPPRLIPSSSLIAKDGKYVASSYQKLTDAPILVAAADTVHLHLANTDILIAVYSPSHKIKASEIATQLKPLLRAQLNYLGGRFPVNNYAFLLVMSAHLKNGSYGALEHAQSSFYYLPEDSISVMGPIIRDVSAHEFFHIQTPLNLHSDEIGHFDFQNPQMSKHLWLYEGLTEYAAQHMQLQGGLISLPAFLERMTEKYRSSNFSYDNTIPFTKMSKGVLAKYKEEYGNVYQKGALIGLCLDLYLRSETEGRYGTQQLIRDLSARFGPEKSFADQALFDLILETTQVKGVEKFLRKYVSGNEELPLASLLVKVGCELRSTDDKKDKIAFLSAMKHELKEMKNPSPSQLQLRQAWIHH</sequence>
<evidence type="ECO:0000259" key="1">
    <source>
        <dbReference type="Pfam" id="PF05299"/>
    </source>
</evidence>
<dbReference type="InterPro" id="IPR027268">
    <property type="entry name" value="Peptidase_M4/M1_CTD_sf"/>
</dbReference>